<dbReference type="PANTHER" id="PTHR33744:SF7">
    <property type="entry name" value="PUCR FAMILY TRANSCRIPTIONAL REGULATOR"/>
    <property type="match status" value="1"/>
</dbReference>
<keyword evidence="3" id="KW-1185">Reference proteome</keyword>
<dbReference type="InterPro" id="IPR051448">
    <property type="entry name" value="CdaR-like_regulators"/>
</dbReference>
<dbReference type="Gene3D" id="1.10.10.2840">
    <property type="entry name" value="PucR C-terminal helix-turn-helix domain"/>
    <property type="match status" value="1"/>
</dbReference>
<dbReference type="RefSeq" id="WP_208271817.1">
    <property type="nucleotide sequence ID" value="NZ_BAAAGM010000029.1"/>
</dbReference>
<gene>
    <name evidence="2" type="ORF">J4557_38855</name>
</gene>
<accession>A0ABS3RBA9</accession>
<dbReference type="EMBL" id="JAGEOK010000034">
    <property type="protein sequence ID" value="MBO2443503.1"/>
    <property type="molecule type" value="Genomic_DNA"/>
</dbReference>
<comment type="caution">
    <text evidence="2">The sequence shown here is derived from an EMBL/GenBank/DDBJ whole genome shotgun (WGS) entry which is preliminary data.</text>
</comment>
<evidence type="ECO:0000259" key="1">
    <source>
        <dbReference type="Pfam" id="PF13556"/>
    </source>
</evidence>
<feature type="domain" description="PucR C-terminal helix-turn-helix" evidence="1">
    <location>
        <begin position="269"/>
        <end position="324"/>
    </location>
</feature>
<protein>
    <submittedName>
        <fullName evidence="2">Helix-turn-helix domain-containing protein</fullName>
    </submittedName>
</protein>
<sequence>MRELVGRLEALDPDAGAALRVITFFDQLIERRAGLENVVRGAAVLSGHPAVLVDTDRGIRIRVTPDGTRTELTPSAPQAEWCQLTVDSHITVWLEHPGPPGPVEAMVMERATMSVRTILDRTRGRARPHPRRDAELVEVLLDATASVEDRSHAAKLLRLEPSALARVVAETDGSLHVSTAAPETLLTESRGGVGPAVPLLELPRTVAAARAAAHFTADGTPADPGPRIVYAEELGGLILLAAVADAPPTDAVPDVAAVERAAATAAWMLQTLDTLASGGSLRTAAAALKVHHSTLQERLTHAERLLGWSLRDQTGRVRLTVALLLRRLYRNKAQNS</sequence>
<dbReference type="InterPro" id="IPR042070">
    <property type="entry name" value="PucR_C-HTH_sf"/>
</dbReference>
<organism evidence="2 3">
    <name type="scientific">Actinomadura nitritigenes</name>
    <dbReference type="NCBI Taxonomy" id="134602"/>
    <lineage>
        <taxon>Bacteria</taxon>
        <taxon>Bacillati</taxon>
        <taxon>Actinomycetota</taxon>
        <taxon>Actinomycetes</taxon>
        <taxon>Streptosporangiales</taxon>
        <taxon>Thermomonosporaceae</taxon>
        <taxon>Actinomadura</taxon>
    </lineage>
</organism>
<name>A0ABS3RBA9_9ACTN</name>
<evidence type="ECO:0000313" key="2">
    <source>
        <dbReference type="EMBL" id="MBO2443503.1"/>
    </source>
</evidence>
<dbReference type="InterPro" id="IPR025736">
    <property type="entry name" value="PucR_C-HTH_dom"/>
</dbReference>
<dbReference type="Pfam" id="PF13556">
    <property type="entry name" value="HTH_30"/>
    <property type="match status" value="1"/>
</dbReference>
<proteinExistence type="predicted"/>
<evidence type="ECO:0000313" key="3">
    <source>
        <dbReference type="Proteomes" id="UP000666915"/>
    </source>
</evidence>
<reference evidence="2 3" key="1">
    <citation type="submission" date="2021-03" db="EMBL/GenBank/DDBJ databases">
        <authorList>
            <person name="Kanchanasin P."/>
            <person name="Saeng-In P."/>
            <person name="Phongsopitanun W."/>
            <person name="Yuki M."/>
            <person name="Kudo T."/>
            <person name="Ohkuma M."/>
            <person name="Tanasupawat S."/>
        </authorList>
    </citation>
    <scope>NUCLEOTIDE SEQUENCE [LARGE SCALE GENOMIC DNA]</scope>
    <source>
        <strain evidence="2 3">L46</strain>
    </source>
</reference>
<dbReference type="Proteomes" id="UP000666915">
    <property type="component" value="Unassembled WGS sequence"/>
</dbReference>
<dbReference type="PANTHER" id="PTHR33744">
    <property type="entry name" value="CARBOHYDRATE DIACID REGULATOR"/>
    <property type="match status" value="1"/>
</dbReference>